<accession>A0A919GEI5</accession>
<gene>
    <name evidence="2" type="ORF">GCM10017771_06760</name>
</gene>
<feature type="compositionally biased region" description="Basic and acidic residues" evidence="1">
    <location>
        <begin position="61"/>
        <end position="78"/>
    </location>
</feature>
<reference evidence="2" key="1">
    <citation type="journal article" date="2014" name="Int. J. Syst. Evol. Microbiol.">
        <title>Complete genome sequence of Corynebacterium casei LMG S-19264T (=DSM 44701T), isolated from a smear-ripened cheese.</title>
        <authorList>
            <consortium name="US DOE Joint Genome Institute (JGI-PGF)"/>
            <person name="Walter F."/>
            <person name="Albersmeier A."/>
            <person name="Kalinowski J."/>
            <person name="Ruckert C."/>
        </authorList>
    </citation>
    <scope>NUCLEOTIDE SEQUENCE</scope>
    <source>
        <strain evidence="2">CGMCC 4.7403</strain>
    </source>
</reference>
<dbReference type="AlphaFoldDB" id="A0A919GEI5"/>
<dbReference type="Proteomes" id="UP000603227">
    <property type="component" value="Unassembled WGS sequence"/>
</dbReference>
<evidence type="ECO:0000256" key="1">
    <source>
        <dbReference type="SAM" id="MobiDB-lite"/>
    </source>
</evidence>
<evidence type="ECO:0000313" key="3">
    <source>
        <dbReference type="Proteomes" id="UP000603227"/>
    </source>
</evidence>
<dbReference type="EMBL" id="BNAT01000002">
    <property type="protein sequence ID" value="GHH82484.1"/>
    <property type="molecule type" value="Genomic_DNA"/>
</dbReference>
<sequence>MRAARNNGESTSDQQQFTLVSAVGPPQSQPLRDGDADRPLNPVRTMESPPESRTPQFHSPSADEHPQLLREDTCDPRPHIAQHPAYQDLVIKARRLLDAAIPHADYT</sequence>
<comment type="caution">
    <text evidence="2">The sequence shown here is derived from an EMBL/GenBank/DDBJ whole genome shotgun (WGS) entry which is preliminary data.</text>
</comment>
<feature type="compositionally biased region" description="Polar residues" evidence="1">
    <location>
        <begin position="7"/>
        <end position="19"/>
    </location>
</feature>
<reference evidence="2" key="2">
    <citation type="submission" date="2020-09" db="EMBL/GenBank/DDBJ databases">
        <authorList>
            <person name="Sun Q."/>
            <person name="Zhou Y."/>
        </authorList>
    </citation>
    <scope>NUCLEOTIDE SEQUENCE</scope>
    <source>
        <strain evidence="2">CGMCC 4.7403</strain>
    </source>
</reference>
<evidence type="ECO:0000313" key="2">
    <source>
        <dbReference type="EMBL" id="GHH82484.1"/>
    </source>
</evidence>
<protein>
    <submittedName>
        <fullName evidence="2">Uncharacterized protein</fullName>
    </submittedName>
</protein>
<proteinExistence type="predicted"/>
<organism evidence="2 3">
    <name type="scientific">Streptomyces capitiformicae</name>
    <dbReference type="NCBI Taxonomy" id="2014920"/>
    <lineage>
        <taxon>Bacteria</taxon>
        <taxon>Bacillati</taxon>
        <taxon>Actinomycetota</taxon>
        <taxon>Actinomycetes</taxon>
        <taxon>Kitasatosporales</taxon>
        <taxon>Streptomycetaceae</taxon>
        <taxon>Streptomyces</taxon>
    </lineage>
</organism>
<keyword evidence="3" id="KW-1185">Reference proteome</keyword>
<feature type="region of interest" description="Disordered" evidence="1">
    <location>
        <begin position="1"/>
        <end position="81"/>
    </location>
</feature>
<name>A0A919GEI5_9ACTN</name>